<evidence type="ECO:0008006" key="13">
    <source>
        <dbReference type="Google" id="ProtNLM"/>
    </source>
</evidence>
<dbReference type="PROSITE" id="PS51257">
    <property type="entry name" value="PROKAR_LIPOPROTEIN"/>
    <property type="match status" value="1"/>
</dbReference>
<keyword evidence="6" id="KW-0472">Membrane</keyword>
<evidence type="ECO:0000256" key="5">
    <source>
        <dbReference type="ARBA" id="ARBA00022729"/>
    </source>
</evidence>
<comment type="subcellular location">
    <subcellularLocation>
        <location evidence="1">Membrane</location>
        <topology evidence="1">Peripheral membrane protein</topology>
    </subcellularLocation>
    <subcellularLocation>
        <location evidence="2">Secreted</location>
        <location evidence="2">Cell wall</location>
    </subcellularLocation>
</comment>
<dbReference type="PROSITE" id="PS50842">
    <property type="entry name" value="EXPANSIN_EG45"/>
    <property type="match status" value="1"/>
</dbReference>
<keyword evidence="12" id="KW-1185">Reference proteome</keyword>
<feature type="signal peptide" evidence="8">
    <location>
        <begin position="1"/>
        <end position="27"/>
    </location>
</feature>
<dbReference type="SUPFAM" id="SSF50685">
    <property type="entry name" value="Barwin-like endoglucanases"/>
    <property type="match status" value="1"/>
</dbReference>
<evidence type="ECO:0000259" key="9">
    <source>
        <dbReference type="PROSITE" id="PS50842"/>
    </source>
</evidence>
<dbReference type="CDD" id="cd22271">
    <property type="entry name" value="DPBB_EXP_N-like"/>
    <property type="match status" value="1"/>
</dbReference>
<evidence type="ECO:0000256" key="8">
    <source>
        <dbReference type="SAM" id="SignalP"/>
    </source>
</evidence>
<feature type="compositionally biased region" description="Low complexity" evidence="7">
    <location>
        <begin position="320"/>
        <end position="340"/>
    </location>
</feature>
<dbReference type="InterPro" id="IPR007112">
    <property type="entry name" value="Expansin/allergen_DPBB_dom"/>
</dbReference>
<proteinExistence type="inferred from homology"/>
<evidence type="ECO:0000313" key="11">
    <source>
        <dbReference type="EMBL" id="KAK9906493.1"/>
    </source>
</evidence>
<keyword evidence="4" id="KW-0134">Cell wall</keyword>
<dbReference type="InterPro" id="IPR009009">
    <property type="entry name" value="RlpA-like_DPBB"/>
</dbReference>
<feature type="domain" description="Expansin-like EG45" evidence="9">
    <location>
        <begin position="61"/>
        <end position="172"/>
    </location>
</feature>
<dbReference type="PRINTS" id="PR01225">
    <property type="entry name" value="EXPANSNFAMLY"/>
</dbReference>
<feature type="region of interest" description="Disordered" evidence="7">
    <location>
        <begin position="263"/>
        <end position="384"/>
    </location>
</feature>
<feature type="compositionally biased region" description="Pro residues" evidence="7">
    <location>
        <begin position="363"/>
        <end position="384"/>
    </location>
</feature>
<dbReference type="Gene3D" id="2.40.40.10">
    <property type="entry name" value="RlpA-like domain"/>
    <property type="match status" value="1"/>
</dbReference>
<dbReference type="PANTHER" id="PTHR31867">
    <property type="entry name" value="EXPANSIN-A15"/>
    <property type="match status" value="1"/>
</dbReference>
<evidence type="ECO:0000256" key="4">
    <source>
        <dbReference type="ARBA" id="ARBA00022512"/>
    </source>
</evidence>
<feature type="compositionally biased region" description="Low complexity" evidence="7">
    <location>
        <begin position="269"/>
        <end position="311"/>
    </location>
</feature>
<comment type="similarity">
    <text evidence="3">Belongs to the expansin family. Expansin A subfamily.</text>
</comment>
<evidence type="ECO:0000259" key="10">
    <source>
        <dbReference type="PROSITE" id="PS50843"/>
    </source>
</evidence>
<sequence>MGEVHRRAAALAAGALLLACSLSQVLAEAGLPGDWHTGIATNYGGAQDGMDPYQFSFGTSIGSCGYGKLDKSKFFWSVGALSTSNQYYQGGPVQGCGMCFEIECLQNAGQFAGRCNQDPNARMVTIMITDSCPECEPDHLDLQALTFNKVAPMSLGRIDMRYRRVECKPPSDMNVIVDQNRGSGGWIRLQVKDAAMRGSVKLVQIKGPNTGWETMNNVWGASWEATSVPDPPLDFRIQDDTGTEVTAFGVIKANGQTGVMPTGINFQLGSSQSTPSISSPASASSGSQAASTPKVSASASSSSGSDPKVSAFSGPSQSQAAVGGAPSGTAPAAANTPCTTSYNPDGSRAGTVCSNQPTTATPSAPPPPPSPPPPYWWQPPPPSL</sequence>
<feature type="domain" description="Expansin-like CBD" evidence="10">
    <location>
        <begin position="185"/>
        <end position="263"/>
    </location>
</feature>
<dbReference type="Pfam" id="PF01357">
    <property type="entry name" value="Expansin_C"/>
    <property type="match status" value="1"/>
</dbReference>
<dbReference type="Gene3D" id="2.60.40.760">
    <property type="entry name" value="Expansin, cellulose-binding-like domain"/>
    <property type="match status" value="1"/>
</dbReference>
<organism evidence="11 12">
    <name type="scientific">Coccomyxa subellipsoidea</name>
    <dbReference type="NCBI Taxonomy" id="248742"/>
    <lineage>
        <taxon>Eukaryota</taxon>
        <taxon>Viridiplantae</taxon>
        <taxon>Chlorophyta</taxon>
        <taxon>core chlorophytes</taxon>
        <taxon>Trebouxiophyceae</taxon>
        <taxon>Trebouxiophyceae incertae sedis</taxon>
        <taxon>Coccomyxaceae</taxon>
        <taxon>Coccomyxa</taxon>
    </lineage>
</organism>
<protein>
    <recommendedName>
        <fullName evidence="13">Expansin-like EG45 domain-containing protein</fullName>
    </recommendedName>
</protein>
<dbReference type="SUPFAM" id="SSF49590">
    <property type="entry name" value="PHL pollen allergen"/>
    <property type="match status" value="1"/>
</dbReference>
<dbReference type="InterPro" id="IPR007118">
    <property type="entry name" value="Expan_Lol_pI"/>
</dbReference>
<keyword evidence="4" id="KW-0964">Secreted</keyword>
<dbReference type="PROSITE" id="PS50843">
    <property type="entry name" value="EXPANSIN_CBD"/>
    <property type="match status" value="1"/>
</dbReference>
<keyword evidence="5 8" id="KW-0732">Signal</keyword>
<accession>A0ABR2YK37</accession>
<dbReference type="InterPro" id="IPR036749">
    <property type="entry name" value="Expansin_CBD_sf"/>
</dbReference>
<dbReference type="InterPro" id="IPR002963">
    <property type="entry name" value="Expansin"/>
</dbReference>
<evidence type="ECO:0000256" key="3">
    <source>
        <dbReference type="ARBA" id="ARBA00005392"/>
    </source>
</evidence>
<reference evidence="11 12" key="1">
    <citation type="journal article" date="2024" name="Nat. Commun.">
        <title>Phylogenomics reveals the evolutionary origins of lichenization in chlorophyte algae.</title>
        <authorList>
            <person name="Puginier C."/>
            <person name="Libourel C."/>
            <person name="Otte J."/>
            <person name="Skaloud P."/>
            <person name="Haon M."/>
            <person name="Grisel S."/>
            <person name="Petersen M."/>
            <person name="Berrin J.G."/>
            <person name="Delaux P.M."/>
            <person name="Dal Grande F."/>
            <person name="Keller J."/>
        </authorList>
    </citation>
    <scope>NUCLEOTIDE SEQUENCE [LARGE SCALE GENOMIC DNA]</scope>
    <source>
        <strain evidence="11 12">SAG 216-7</strain>
    </source>
</reference>
<dbReference type="EMBL" id="JALJOT010000010">
    <property type="protein sequence ID" value="KAK9906493.1"/>
    <property type="molecule type" value="Genomic_DNA"/>
</dbReference>
<evidence type="ECO:0000256" key="1">
    <source>
        <dbReference type="ARBA" id="ARBA00004170"/>
    </source>
</evidence>
<evidence type="ECO:0000256" key="2">
    <source>
        <dbReference type="ARBA" id="ARBA00004191"/>
    </source>
</evidence>
<feature type="chain" id="PRO_5046420777" description="Expansin-like EG45 domain-containing protein" evidence="8">
    <location>
        <begin position="28"/>
        <end position="384"/>
    </location>
</feature>
<dbReference type="InterPro" id="IPR036908">
    <property type="entry name" value="RlpA-like_sf"/>
</dbReference>
<evidence type="ECO:0000256" key="7">
    <source>
        <dbReference type="SAM" id="MobiDB-lite"/>
    </source>
</evidence>
<evidence type="ECO:0000256" key="6">
    <source>
        <dbReference type="ARBA" id="ARBA00023136"/>
    </source>
</evidence>
<dbReference type="Proteomes" id="UP001491310">
    <property type="component" value="Unassembled WGS sequence"/>
</dbReference>
<dbReference type="InterPro" id="IPR007117">
    <property type="entry name" value="Expansin_CBD"/>
</dbReference>
<evidence type="ECO:0000313" key="12">
    <source>
        <dbReference type="Proteomes" id="UP001491310"/>
    </source>
</evidence>
<name>A0ABR2YK37_9CHLO</name>
<comment type="caution">
    <text evidence="11">The sequence shown here is derived from an EMBL/GenBank/DDBJ whole genome shotgun (WGS) entry which is preliminary data.</text>
</comment>
<dbReference type="Pfam" id="PF03330">
    <property type="entry name" value="DPBB_1"/>
    <property type="match status" value="1"/>
</dbReference>
<gene>
    <name evidence="11" type="ORF">WJX75_002830</name>
</gene>